<protein>
    <recommendedName>
        <fullName evidence="2">F-box domain-containing protein</fullName>
    </recommendedName>
</protein>
<reference evidence="3" key="1">
    <citation type="journal article" date="2020" name="Stud. Mycol.">
        <title>101 Dothideomycetes genomes: a test case for predicting lifestyles and emergence of pathogens.</title>
        <authorList>
            <person name="Haridas S."/>
            <person name="Albert R."/>
            <person name="Binder M."/>
            <person name="Bloem J."/>
            <person name="Labutti K."/>
            <person name="Salamov A."/>
            <person name="Andreopoulos B."/>
            <person name="Baker S."/>
            <person name="Barry K."/>
            <person name="Bills G."/>
            <person name="Bluhm B."/>
            <person name="Cannon C."/>
            <person name="Castanera R."/>
            <person name="Culley D."/>
            <person name="Daum C."/>
            <person name="Ezra D."/>
            <person name="Gonzalez J."/>
            <person name="Henrissat B."/>
            <person name="Kuo A."/>
            <person name="Liang C."/>
            <person name="Lipzen A."/>
            <person name="Lutzoni F."/>
            <person name="Magnuson J."/>
            <person name="Mondo S."/>
            <person name="Nolan M."/>
            <person name="Ohm R."/>
            <person name="Pangilinan J."/>
            <person name="Park H.-J."/>
            <person name="Ramirez L."/>
            <person name="Alfaro M."/>
            <person name="Sun H."/>
            <person name="Tritt A."/>
            <person name="Yoshinaga Y."/>
            <person name="Zwiers L.-H."/>
            <person name="Turgeon B."/>
            <person name="Goodwin S."/>
            <person name="Spatafora J."/>
            <person name="Crous P."/>
            <person name="Grigoriev I."/>
        </authorList>
    </citation>
    <scope>NUCLEOTIDE SEQUENCE</scope>
    <source>
        <strain evidence="3">CBS 109.77</strain>
    </source>
</reference>
<evidence type="ECO:0000313" key="4">
    <source>
        <dbReference type="Proteomes" id="UP000799757"/>
    </source>
</evidence>
<feature type="region of interest" description="Disordered" evidence="1">
    <location>
        <begin position="40"/>
        <end position="60"/>
    </location>
</feature>
<evidence type="ECO:0000313" key="3">
    <source>
        <dbReference type="EMBL" id="KAF2793786.1"/>
    </source>
</evidence>
<keyword evidence="4" id="KW-1185">Reference proteome</keyword>
<dbReference type="AlphaFoldDB" id="A0A6A6XBH9"/>
<sequence length="238" mass="27209">MTQCHMCKKESKDADCNDNLGPWSCPTEGRLSWPLSEASTFKSNTTEPLQPSSTSVSNRTSVEPPTLAFMPYEILEAILLNLPPQHLLLVQRVSRIFREISSSSKRIQRALFLEPMHYSGELSTWQLLRWNPFLETRLSRLLNVRVIGVHRGSEGSVKMVAHVRFEKQYLADSDRHDIDVLLRDEASWKKMLVTQPPATLLMHPSASLFWKSSSEHQAQFFHDPAGFTIMDLVSCVNW</sequence>
<dbReference type="Proteomes" id="UP000799757">
    <property type="component" value="Unassembled WGS sequence"/>
</dbReference>
<feature type="domain" description="F-box" evidence="2">
    <location>
        <begin position="64"/>
        <end position="110"/>
    </location>
</feature>
<dbReference type="EMBL" id="MU001914">
    <property type="protein sequence ID" value="KAF2793786.1"/>
    <property type="molecule type" value="Genomic_DNA"/>
</dbReference>
<dbReference type="InterPro" id="IPR001810">
    <property type="entry name" value="F-box_dom"/>
</dbReference>
<gene>
    <name evidence="3" type="ORF">K505DRAFT_35324</name>
</gene>
<dbReference type="Pfam" id="PF12937">
    <property type="entry name" value="F-box-like"/>
    <property type="match status" value="1"/>
</dbReference>
<dbReference type="SUPFAM" id="SSF81383">
    <property type="entry name" value="F-box domain"/>
    <property type="match status" value="1"/>
</dbReference>
<dbReference type="PROSITE" id="PS50181">
    <property type="entry name" value="FBOX"/>
    <property type="match status" value="1"/>
</dbReference>
<accession>A0A6A6XBH9</accession>
<dbReference type="InterPro" id="IPR036047">
    <property type="entry name" value="F-box-like_dom_sf"/>
</dbReference>
<dbReference type="CDD" id="cd09917">
    <property type="entry name" value="F-box_SF"/>
    <property type="match status" value="1"/>
</dbReference>
<evidence type="ECO:0000259" key="2">
    <source>
        <dbReference type="PROSITE" id="PS50181"/>
    </source>
</evidence>
<dbReference type="SMART" id="SM00256">
    <property type="entry name" value="FBOX"/>
    <property type="match status" value="1"/>
</dbReference>
<name>A0A6A6XBH9_9PLEO</name>
<proteinExistence type="predicted"/>
<dbReference type="OrthoDB" id="3800738at2759"/>
<evidence type="ECO:0000256" key="1">
    <source>
        <dbReference type="SAM" id="MobiDB-lite"/>
    </source>
</evidence>
<organism evidence="3 4">
    <name type="scientific">Melanomma pulvis-pyrius CBS 109.77</name>
    <dbReference type="NCBI Taxonomy" id="1314802"/>
    <lineage>
        <taxon>Eukaryota</taxon>
        <taxon>Fungi</taxon>
        <taxon>Dikarya</taxon>
        <taxon>Ascomycota</taxon>
        <taxon>Pezizomycotina</taxon>
        <taxon>Dothideomycetes</taxon>
        <taxon>Pleosporomycetidae</taxon>
        <taxon>Pleosporales</taxon>
        <taxon>Melanommataceae</taxon>
        <taxon>Melanomma</taxon>
    </lineage>
</organism>